<dbReference type="Proteomes" id="UP000278807">
    <property type="component" value="Unassembled WGS sequence"/>
</dbReference>
<feature type="compositionally biased region" description="Low complexity" evidence="1">
    <location>
        <begin position="39"/>
        <end position="53"/>
    </location>
</feature>
<gene>
    <name evidence="2" type="ORF">HNAJ_LOCUS2201</name>
</gene>
<evidence type="ECO:0000313" key="2">
    <source>
        <dbReference type="EMBL" id="VDN98060.1"/>
    </source>
</evidence>
<dbReference type="STRING" id="102285.A0A0R3T564"/>
<keyword evidence="3" id="KW-1185">Reference proteome</keyword>
<accession>A0A0R3T564</accession>
<name>A0A0R3T564_RODNA</name>
<feature type="region of interest" description="Disordered" evidence="1">
    <location>
        <begin position="151"/>
        <end position="177"/>
    </location>
</feature>
<proteinExistence type="predicted"/>
<feature type="region of interest" description="Disordered" evidence="1">
    <location>
        <begin position="34"/>
        <end position="84"/>
    </location>
</feature>
<reference evidence="4" key="1">
    <citation type="submission" date="2017-02" db="UniProtKB">
        <authorList>
            <consortium name="WormBaseParasite"/>
        </authorList>
    </citation>
    <scope>IDENTIFICATION</scope>
</reference>
<organism evidence="4">
    <name type="scientific">Rodentolepis nana</name>
    <name type="common">Dwarf tapeworm</name>
    <name type="synonym">Hymenolepis nana</name>
    <dbReference type="NCBI Taxonomy" id="102285"/>
    <lineage>
        <taxon>Eukaryota</taxon>
        <taxon>Metazoa</taxon>
        <taxon>Spiralia</taxon>
        <taxon>Lophotrochozoa</taxon>
        <taxon>Platyhelminthes</taxon>
        <taxon>Cestoda</taxon>
        <taxon>Eucestoda</taxon>
        <taxon>Cyclophyllidea</taxon>
        <taxon>Hymenolepididae</taxon>
        <taxon>Rodentolepis</taxon>
    </lineage>
</organism>
<evidence type="ECO:0000256" key="1">
    <source>
        <dbReference type="SAM" id="MobiDB-lite"/>
    </source>
</evidence>
<dbReference type="EMBL" id="UZAE01001023">
    <property type="protein sequence ID" value="VDN98060.1"/>
    <property type="molecule type" value="Genomic_DNA"/>
</dbReference>
<sequence>MAEPICRCEEFYITPPSYHFLPQTALRRVDFADESNQQTVSPNPSTNSSSTTTEYNGFRSRSLEPSPYNSFKQHHVPTAPILTPNPIRARNRQQLQVAFSTPESDYETPETVWRRAQLITPSVRRTESSRYPYKLLPDNVQSNLSGARAQIGADATSKGLSRSPEEVTPKPTLHFGPRKRFTGLTSSVRRELLAPQIQRRYFRPVKTDDEDSDNDVDCSVETKPITLAEVLKQRNGVRSKTVKCIRLA</sequence>
<dbReference type="AlphaFoldDB" id="A0A0R3T564"/>
<dbReference type="WBParaSite" id="HNAJ_0000220201-mRNA-1">
    <property type="protein sequence ID" value="HNAJ_0000220201-mRNA-1"/>
    <property type="gene ID" value="HNAJ_0000220201"/>
</dbReference>
<protein>
    <submittedName>
        <fullName evidence="2 4">Uncharacterized protein</fullName>
    </submittedName>
</protein>
<evidence type="ECO:0000313" key="4">
    <source>
        <dbReference type="WBParaSite" id="HNAJ_0000220201-mRNA-1"/>
    </source>
</evidence>
<reference evidence="2 3" key="2">
    <citation type="submission" date="2018-11" db="EMBL/GenBank/DDBJ databases">
        <authorList>
            <consortium name="Pathogen Informatics"/>
        </authorList>
    </citation>
    <scope>NUCLEOTIDE SEQUENCE [LARGE SCALE GENOMIC DNA]</scope>
</reference>
<dbReference type="OrthoDB" id="10552462at2759"/>
<evidence type="ECO:0000313" key="3">
    <source>
        <dbReference type="Proteomes" id="UP000278807"/>
    </source>
</evidence>